<keyword evidence="3" id="KW-0238">DNA-binding</keyword>
<dbReference type="InterPro" id="IPR005119">
    <property type="entry name" value="LysR_subst-bd"/>
</dbReference>
<evidence type="ECO:0000313" key="6">
    <source>
        <dbReference type="EMBL" id="KAB0581205.1"/>
    </source>
</evidence>
<evidence type="ECO:0000256" key="4">
    <source>
        <dbReference type="ARBA" id="ARBA00023163"/>
    </source>
</evidence>
<dbReference type="Gene3D" id="1.10.10.10">
    <property type="entry name" value="Winged helix-like DNA-binding domain superfamily/Winged helix DNA-binding domain"/>
    <property type="match status" value="1"/>
</dbReference>
<organism evidence="6 7">
    <name type="scientific">Ideonella dechloratans</name>
    <dbReference type="NCBI Taxonomy" id="36863"/>
    <lineage>
        <taxon>Bacteria</taxon>
        <taxon>Pseudomonadati</taxon>
        <taxon>Pseudomonadota</taxon>
        <taxon>Betaproteobacteria</taxon>
        <taxon>Burkholderiales</taxon>
        <taxon>Sphaerotilaceae</taxon>
        <taxon>Ideonella</taxon>
    </lineage>
</organism>
<dbReference type="RefSeq" id="WP_151124383.1">
    <property type="nucleotide sequence ID" value="NZ_CP088082.1"/>
</dbReference>
<dbReference type="InterPro" id="IPR036388">
    <property type="entry name" value="WH-like_DNA-bd_sf"/>
</dbReference>
<sequence>MNWDDVRVFLAIARTRTLGGAGRMLGQSQPTMGRRLKALEAALGQTLFQRTAEGFVLTDEGRSVLAHAERMEAEALGLARQLDGAGLQLEGMLRVSTSDWFGLHVMAPVCAELACLHPRITIELLTDARLYSLARREADLVARIVPFDEPDVVQRRLMHVPYALYAARTVEAVPDGPVPLVTMDLGFSEMPDAVWLRQVHPQGRVAFRSNSRHVQAVACAAGVGLAVLPCPLGDAHPGLQRVPGSPSPPGRDVWLGYHRDLRRLPRLQALLRLLFQRLGPAQQDRSHPPLNTEFEAA</sequence>
<gene>
    <name evidence="6" type="ORF">F7Q92_11995</name>
</gene>
<feature type="domain" description="HTH lysR-type" evidence="5">
    <location>
        <begin position="1"/>
        <end position="58"/>
    </location>
</feature>
<evidence type="ECO:0000256" key="3">
    <source>
        <dbReference type="ARBA" id="ARBA00023125"/>
    </source>
</evidence>
<dbReference type="PANTHER" id="PTHR30537">
    <property type="entry name" value="HTH-TYPE TRANSCRIPTIONAL REGULATOR"/>
    <property type="match status" value="1"/>
</dbReference>
<evidence type="ECO:0000313" key="7">
    <source>
        <dbReference type="Proteomes" id="UP000430120"/>
    </source>
</evidence>
<dbReference type="AlphaFoldDB" id="A0A643FAN8"/>
<evidence type="ECO:0000259" key="5">
    <source>
        <dbReference type="PROSITE" id="PS50931"/>
    </source>
</evidence>
<keyword evidence="7" id="KW-1185">Reference proteome</keyword>
<dbReference type="InterPro" id="IPR058163">
    <property type="entry name" value="LysR-type_TF_proteobact-type"/>
</dbReference>
<keyword evidence="2" id="KW-0805">Transcription regulation</keyword>
<dbReference type="InterPro" id="IPR000847">
    <property type="entry name" value="LysR_HTH_N"/>
</dbReference>
<dbReference type="PANTHER" id="PTHR30537:SF3">
    <property type="entry name" value="TRANSCRIPTIONAL REGULATORY PROTEIN"/>
    <property type="match status" value="1"/>
</dbReference>
<dbReference type="PROSITE" id="PS50931">
    <property type="entry name" value="HTH_LYSR"/>
    <property type="match status" value="1"/>
</dbReference>
<dbReference type="Proteomes" id="UP000430120">
    <property type="component" value="Unassembled WGS sequence"/>
</dbReference>
<comment type="caution">
    <text evidence="6">The sequence shown here is derived from an EMBL/GenBank/DDBJ whole genome shotgun (WGS) entry which is preliminary data.</text>
</comment>
<name>A0A643FAN8_IDEDE</name>
<comment type="similarity">
    <text evidence="1">Belongs to the LysR transcriptional regulatory family.</text>
</comment>
<evidence type="ECO:0000256" key="2">
    <source>
        <dbReference type="ARBA" id="ARBA00023015"/>
    </source>
</evidence>
<dbReference type="Pfam" id="PF00126">
    <property type="entry name" value="HTH_1"/>
    <property type="match status" value="1"/>
</dbReference>
<dbReference type="Gene3D" id="3.40.190.290">
    <property type="match status" value="1"/>
</dbReference>
<dbReference type="SUPFAM" id="SSF53850">
    <property type="entry name" value="Periplasmic binding protein-like II"/>
    <property type="match status" value="1"/>
</dbReference>
<accession>A0A643FAN8</accession>
<dbReference type="GO" id="GO:0003700">
    <property type="term" value="F:DNA-binding transcription factor activity"/>
    <property type="evidence" value="ECO:0007669"/>
    <property type="project" value="InterPro"/>
</dbReference>
<proteinExistence type="inferred from homology"/>
<dbReference type="GO" id="GO:0006351">
    <property type="term" value="P:DNA-templated transcription"/>
    <property type="evidence" value="ECO:0007669"/>
    <property type="project" value="TreeGrafter"/>
</dbReference>
<protein>
    <submittedName>
        <fullName evidence="6">LysR family transcriptional regulator</fullName>
    </submittedName>
</protein>
<reference evidence="6 7" key="1">
    <citation type="submission" date="2019-09" db="EMBL/GenBank/DDBJ databases">
        <title>Draft genome sequences of 48 bacterial type strains from the CCUG.</title>
        <authorList>
            <person name="Tunovic T."/>
            <person name="Pineiro-Iglesias B."/>
            <person name="Unosson C."/>
            <person name="Inganas E."/>
            <person name="Ohlen M."/>
            <person name="Cardew S."/>
            <person name="Jensie-Markopoulos S."/>
            <person name="Salva-Serra F."/>
            <person name="Jaen-Luchoro D."/>
            <person name="Karlsson R."/>
            <person name="Svensson-Stadler L."/>
            <person name="Chun J."/>
            <person name="Moore E."/>
        </authorList>
    </citation>
    <scope>NUCLEOTIDE SEQUENCE [LARGE SCALE GENOMIC DNA]</scope>
    <source>
        <strain evidence="6 7">CCUG 30977</strain>
    </source>
</reference>
<dbReference type="InterPro" id="IPR036390">
    <property type="entry name" value="WH_DNA-bd_sf"/>
</dbReference>
<dbReference type="EMBL" id="VZPB01000026">
    <property type="protein sequence ID" value="KAB0581205.1"/>
    <property type="molecule type" value="Genomic_DNA"/>
</dbReference>
<dbReference type="GO" id="GO:0043565">
    <property type="term" value="F:sequence-specific DNA binding"/>
    <property type="evidence" value="ECO:0007669"/>
    <property type="project" value="TreeGrafter"/>
</dbReference>
<evidence type="ECO:0000256" key="1">
    <source>
        <dbReference type="ARBA" id="ARBA00009437"/>
    </source>
</evidence>
<dbReference type="Pfam" id="PF03466">
    <property type="entry name" value="LysR_substrate"/>
    <property type="match status" value="1"/>
</dbReference>
<dbReference type="SUPFAM" id="SSF46785">
    <property type="entry name" value="Winged helix' DNA-binding domain"/>
    <property type="match status" value="1"/>
</dbReference>
<dbReference type="OrthoDB" id="9072091at2"/>
<keyword evidence="4" id="KW-0804">Transcription</keyword>